<evidence type="ECO:0000256" key="5">
    <source>
        <dbReference type="SAM" id="MobiDB-lite"/>
    </source>
</evidence>
<dbReference type="Gene3D" id="3.40.30.10">
    <property type="entry name" value="Glutaredoxin"/>
    <property type="match status" value="1"/>
</dbReference>
<feature type="region of interest" description="Disordered" evidence="5">
    <location>
        <begin position="27"/>
        <end position="46"/>
    </location>
</feature>
<name>A0A8J2Z9C7_9PROT</name>
<feature type="region of interest" description="Disordered" evidence="5">
    <location>
        <begin position="184"/>
        <end position="214"/>
    </location>
</feature>
<keyword evidence="8" id="KW-1185">Reference proteome</keyword>
<dbReference type="CDD" id="cd02966">
    <property type="entry name" value="TlpA_like_family"/>
    <property type="match status" value="1"/>
</dbReference>
<proteinExistence type="predicted"/>
<comment type="caution">
    <text evidence="7">The sequence shown here is derived from an EMBL/GenBank/DDBJ whole genome shotgun (WGS) entry which is preliminary data.</text>
</comment>
<gene>
    <name evidence="7" type="ORF">GCM10010964_11250</name>
</gene>
<evidence type="ECO:0000259" key="6">
    <source>
        <dbReference type="PROSITE" id="PS51352"/>
    </source>
</evidence>
<keyword evidence="4" id="KW-0676">Redox-active center</keyword>
<comment type="subcellular location">
    <subcellularLocation>
        <location evidence="1">Cell envelope</location>
    </subcellularLocation>
</comment>
<dbReference type="Proteomes" id="UP000597507">
    <property type="component" value="Unassembled WGS sequence"/>
</dbReference>
<keyword evidence="3" id="KW-1015">Disulfide bond</keyword>
<keyword evidence="2" id="KW-0201">Cytochrome c-type biogenesis</keyword>
<evidence type="ECO:0000313" key="8">
    <source>
        <dbReference type="Proteomes" id="UP000597507"/>
    </source>
</evidence>
<evidence type="ECO:0000256" key="4">
    <source>
        <dbReference type="ARBA" id="ARBA00023284"/>
    </source>
</evidence>
<dbReference type="InterPro" id="IPR036249">
    <property type="entry name" value="Thioredoxin-like_sf"/>
</dbReference>
<dbReference type="PANTHER" id="PTHR42852">
    <property type="entry name" value="THIOL:DISULFIDE INTERCHANGE PROTEIN DSBE"/>
    <property type="match status" value="1"/>
</dbReference>
<dbReference type="PANTHER" id="PTHR42852:SF6">
    <property type="entry name" value="THIOL:DISULFIDE INTERCHANGE PROTEIN DSBE"/>
    <property type="match status" value="1"/>
</dbReference>
<dbReference type="EMBL" id="BMKS01000003">
    <property type="protein sequence ID" value="GGG24979.1"/>
    <property type="molecule type" value="Genomic_DNA"/>
</dbReference>
<evidence type="ECO:0000313" key="7">
    <source>
        <dbReference type="EMBL" id="GGG24979.1"/>
    </source>
</evidence>
<sequence>MISALALAAGGGTLAVALPARQGRGAEAPEGLGRLRETEPPRPLPEGFGFLDEEGAPQTLARFAGQGVLLNFWATWCAPCVAEMPALDRLAETLAGEGFVVLALSSDRGGRAQVEAFYRRLGIRRLGIWLDPRGAAARLAGVRGVPTTILVDRAGMERARLEGAAAWDAPEFVAAVRRLTGIGAEPAGRAGGDAEGHGGRRAADRRAGGGVSRA</sequence>
<protein>
    <recommendedName>
        <fullName evidence="6">Thioredoxin domain-containing protein</fullName>
    </recommendedName>
</protein>
<dbReference type="GO" id="GO:0030313">
    <property type="term" value="C:cell envelope"/>
    <property type="evidence" value="ECO:0007669"/>
    <property type="project" value="UniProtKB-SubCell"/>
</dbReference>
<accession>A0A8J2Z9C7</accession>
<dbReference type="GO" id="GO:0016209">
    <property type="term" value="F:antioxidant activity"/>
    <property type="evidence" value="ECO:0007669"/>
    <property type="project" value="InterPro"/>
</dbReference>
<dbReference type="InterPro" id="IPR013766">
    <property type="entry name" value="Thioredoxin_domain"/>
</dbReference>
<feature type="compositionally biased region" description="Basic and acidic residues" evidence="5">
    <location>
        <begin position="192"/>
        <end position="207"/>
    </location>
</feature>
<dbReference type="GO" id="GO:0017004">
    <property type="term" value="P:cytochrome complex assembly"/>
    <property type="evidence" value="ECO:0007669"/>
    <property type="project" value="UniProtKB-KW"/>
</dbReference>
<evidence type="ECO:0000256" key="2">
    <source>
        <dbReference type="ARBA" id="ARBA00022748"/>
    </source>
</evidence>
<dbReference type="Pfam" id="PF00578">
    <property type="entry name" value="AhpC-TSA"/>
    <property type="match status" value="1"/>
</dbReference>
<dbReference type="InterPro" id="IPR000866">
    <property type="entry name" value="AhpC/TSA"/>
</dbReference>
<dbReference type="SUPFAM" id="SSF52833">
    <property type="entry name" value="Thioredoxin-like"/>
    <property type="match status" value="1"/>
</dbReference>
<organism evidence="7 8">
    <name type="scientific">Caldovatus sediminis</name>
    <dbReference type="NCBI Taxonomy" id="2041189"/>
    <lineage>
        <taxon>Bacteria</taxon>
        <taxon>Pseudomonadati</taxon>
        <taxon>Pseudomonadota</taxon>
        <taxon>Alphaproteobacteria</taxon>
        <taxon>Acetobacterales</taxon>
        <taxon>Roseomonadaceae</taxon>
        <taxon>Caldovatus</taxon>
    </lineage>
</organism>
<dbReference type="PROSITE" id="PS51352">
    <property type="entry name" value="THIOREDOXIN_2"/>
    <property type="match status" value="1"/>
</dbReference>
<feature type="domain" description="Thioredoxin" evidence="6">
    <location>
        <begin position="38"/>
        <end position="181"/>
    </location>
</feature>
<evidence type="ECO:0000256" key="1">
    <source>
        <dbReference type="ARBA" id="ARBA00004196"/>
    </source>
</evidence>
<dbReference type="InterPro" id="IPR050553">
    <property type="entry name" value="Thioredoxin_ResA/DsbE_sf"/>
</dbReference>
<dbReference type="AlphaFoldDB" id="A0A8J2Z9C7"/>
<dbReference type="RefSeq" id="WP_229677830.1">
    <property type="nucleotide sequence ID" value="NZ_BMKS01000003.1"/>
</dbReference>
<evidence type="ECO:0000256" key="3">
    <source>
        <dbReference type="ARBA" id="ARBA00023157"/>
    </source>
</evidence>
<dbReference type="GO" id="GO:0015036">
    <property type="term" value="F:disulfide oxidoreductase activity"/>
    <property type="evidence" value="ECO:0007669"/>
    <property type="project" value="UniProtKB-ARBA"/>
</dbReference>
<reference evidence="7 8" key="1">
    <citation type="journal article" date="2014" name="Int. J. Syst. Evol. Microbiol.">
        <title>Complete genome sequence of Corynebacterium casei LMG S-19264T (=DSM 44701T), isolated from a smear-ripened cheese.</title>
        <authorList>
            <consortium name="US DOE Joint Genome Institute (JGI-PGF)"/>
            <person name="Walter F."/>
            <person name="Albersmeier A."/>
            <person name="Kalinowski J."/>
            <person name="Ruckert C."/>
        </authorList>
    </citation>
    <scope>NUCLEOTIDE SEQUENCE [LARGE SCALE GENOMIC DNA]</scope>
    <source>
        <strain evidence="7 8">CGMCC 1.16330</strain>
    </source>
</reference>
<dbReference type="InterPro" id="IPR017937">
    <property type="entry name" value="Thioredoxin_CS"/>
</dbReference>
<dbReference type="PROSITE" id="PS00194">
    <property type="entry name" value="THIOREDOXIN_1"/>
    <property type="match status" value="1"/>
</dbReference>